<keyword evidence="3" id="KW-1185">Reference proteome</keyword>
<dbReference type="InterPro" id="IPR000403">
    <property type="entry name" value="PI3/4_kinase_cat_dom"/>
</dbReference>
<dbReference type="AlphaFoldDB" id="A0A8H4ACJ3"/>
<keyword evidence="2" id="KW-0418">Kinase</keyword>
<gene>
    <name evidence="2" type="ORF">F8M41_023917</name>
</gene>
<dbReference type="OrthoDB" id="381190at2759"/>
<sequence>MIKCEITDTLISELQRLTDSEIHFASWVQTIWSLIRSKTATNNQDEEIKESFQRMKSFLLDVQNPHYGLLVACRLFFFKLRRNIDIEIPGQYDGLGIPDPSRHIKITYFDSKVLVLRSLRKPKRIVIIETDGKEYPFLVKKYNGYSNLMKTAPRDDIIKHLRTLHSKLNINLLKTALYKLAASPEAHLAIRNEFIKNLAAINICGYLIELVTATWKII</sequence>
<dbReference type="EMBL" id="WTPW01000795">
    <property type="protein sequence ID" value="KAF0479009.1"/>
    <property type="molecule type" value="Genomic_DNA"/>
</dbReference>
<accession>A0A8H4ACJ3</accession>
<keyword evidence="2" id="KW-0808">Transferase</keyword>
<dbReference type="PROSITE" id="PS50290">
    <property type="entry name" value="PI3_4_KINASE_3"/>
    <property type="match status" value="1"/>
</dbReference>
<dbReference type="GO" id="GO:0006302">
    <property type="term" value="P:double-strand break repair"/>
    <property type="evidence" value="ECO:0007669"/>
    <property type="project" value="TreeGrafter"/>
</dbReference>
<organism evidence="2 3">
    <name type="scientific">Gigaspora margarita</name>
    <dbReference type="NCBI Taxonomy" id="4874"/>
    <lineage>
        <taxon>Eukaryota</taxon>
        <taxon>Fungi</taxon>
        <taxon>Fungi incertae sedis</taxon>
        <taxon>Mucoromycota</taxon>
        <taxon>Glomeromycotina</taxon>
        <taxon>Glomeromycetes</taxon>
        <taxon>Diversisporales</taxon>
        <taxon>Gigasporaceae</taxon>
        <taxon>Gigaspora</taxon>
    </lineage>
</organism>
<dbReference type="InterPro" id="IPR050517">
    <property type="entry name" value="DDR_Repair_Kinase"/>
</dbReference>
<protein>
    <submittedName>
        <fullName evidence="2">DNA-dependent protein kinase catalytic subunit</fullName>
    </submittedName>
</protein>
<evidence type="ECO:0000313" key="2">
    <source>
        <dbReference type="EMBL" id="KAF0479009.1"/>
    </source>
</evidence>
<dbReference type="PANTHER" id="PTHR11139:SF68">
    <property type="entry name" value="DNA-DEPENDENT PROTEIN KINASE CATALYTIC SUBUNIT"/>
    <property type="match status" value="1"/>
</dbReference>
<proteinExistence type="predicted"/>
<dbReference type="Proteomes" id="UP000439903">
    <property type="component" value="Unassembled WGS sequence"/>
</dbReference>
<comment type="caution">
    <text evidence="2">The sequence shown here is derived from an EMBL/GenBank/DDBJ whole genome shotgun (WGS) entry which is preliminary data.</text>
</comment>
<dbReference type="PANTHER" id="PTHR11139">
    <property type="entry name" value="ATAXIA TELANGIECTASIA MUTATED ATM -RELATED"/>
    <property type="match status" value="1"/>
</dbReference>
<dbReference type="GO" id="GO:0000723">
    <property type="term" value="P:telomere maintenance"/>
    <property type="evidence" value="ECO:0007669"/>
    <property type="project" value="TreeGrafter"/>
</dbReference>
<dbReference type="GO" id="GO:0005634">
    <property type="term" value="C:nucleus"/>
    <property type="evidence" value="ECO:0007669"/>
    <property type="project" value="TreeGrafter"/>
</dbReference>
<dbReference type="GO" id="GO:0004674">
    <property type="term" value="F:protein serine/threonine kinase activity"/>
    <property type="evidence" value="ECO:0007669"/>
    <property type="project" value="TreeGrafter"/>
</dbReference>
<name>A0A8H4ACJ3_GIGMA</name>
<dbReference type="SUPFAM" id="SSF56112">
    <property type="entry name" value="Protein kinase-like (PK-like)"/>
    <property type="match status" value="1"/>
</dbReference>
<reference evidence="2 3" key="1">
    <citation type="journal article" date="2019" name="Environ. Microbiol.">
        <title>At the nexus of three kingdoms: the genome of the mycorrhizal fungus Gigaspora margarita provides insights into plant, endobacterial and fungal interactions.</title>
        <authorList>
            <person name="Venice F."/>
            <person name="Ghignone S."/>
            <person name="Salvioli di Fossalunga A."/>
            <person name="Amselem J."/>
            <person name="Novero M."/>
            <person name="Xianan X."/>
            <person name="Sedzielewska Toro K."/>
            <person name="Morin E."/>
            <person name="Lipzen A."/>
            <person name="Grigoriev I.V."/>
            <person name="Henrissat B."/>
            <person name="Martin F.M."/>
            <person name="Bonfante P."/>
        </authorList>
    </citation>
    <scope>NUCLEOTIDE SEQUENCE [LARGE SCALE GENOMIC DNA]</scope>
    <source>
        <strain evidence="2 3">BEG34</strain>
    </source>
</reference>
<dbReference type="InterPro" id="IPR011009">
    <property type="entry name" value="Kinase-like_dom_sf"/>
</dbReference>
<evidence type="ECO:0000259" key="1">
    <source>
        <dbReference type="PROSITE" id="PS50290"/>
    </source>
</evidence>
<evidence type="ECO:0000313" key="3">
    <source>
        <dbReference type="Proteomes" id="UP000439903"/>
    </source>
</evidence>
<feature type="domain" description="PI3K/PI4K catalytic" evidence="1">
    <location>
        <begin position="109"/>
        <end position="218"/>
    </location>
</feature>